<dbReference type="EMBL" id="ML005310">
    <property type="protein sequence ID" value="RKP19039.1"/>
    <property type="molecule type" value="Genomic_DNA"/>
</dbReference>
<evidence type="ECO:0000313" key="9">
    <source>
        <dbReference type="Proteomes" id="UP000281549"/>
    </source>
</evidence>
<reference evidence="7" key="3">
    <citation type="submission" date="2018-08" db="EMBL/GenBank/DDBJ databases">
        <title>Leveraging single-cell genomics to expand the Fungal Tree of Life.</title>
        <authorList>
            <consortium name="DOE Joint Genome Institute"/>
            <person name="Ahrendt S.R."/>
            <person name="Quandt C.A."/>
            <person name="Ciobanu D."/>
            <person name="Clum A."/>
            <person name="Salamov A."/>
            <person name="Andreopoulos B."/>
            <person name="Cheng J.-F."/>
            <person name="Woyke T."/>
            <person name="Pelin A."/>
            <person name="Henrissat B."/>
            <person name="Reynolds N."/>
            <person name="Benny G.L."/>
            <person name="Smith M.E."/>
            <person name="James T.Y."/>
            <person name="Grigoriev I.V."/>
        </authorList>
    </citation>
    <scope>NUCLEOTIDE SEQUENCE</scope>
    <source>
        <strain evidence="7">CSF55</strain>
    </source>
</reference>
<dbReference type="GO" id="GO:0019379">
    <property type="term" value="P:sulfate assimilation, phosphoadenylyl sulfate reduction by phosphoadenylyl-sulfate reductase (thioredoxin)"/>
    <property type="evidence" value="ECO:0007669"/>
    <property type="project" value="EnsemblFungi"/>
</dbReference>
<dbReference type="GO" id="GO:0015035">
    <property type="term" value="F:protein-disulfide reductase activity"/>
    <property type="evidence" value="ECO:0007669"/>
    <property type="project" value="EnsemblFungi"/>
</dbReference>
<keyword evidence="4" id="KW-0676">Redox-active center</keyword>
<evidence type="ECO:0000256" key="1">
    <source>
        <dbReference type="ARBA" id="ARBA00023157"/>
    </source>
</evidence>
<dbReference type="CDD" id="cd02947">
    <property type="entry name" value="TRX_family"/>
    <property type="match status" value="1"/>
</dbReference>
<dbReference type="PIRSF" id="PIRSF000077">
    <property type="entry name" value="Thioredoxin"/>
    <property type="match status" value="1"/>
</dbReference>
<dbReference type="GO" id="GO:0110052">
    <property type="term" value="P:toxic metabolite repair"/>
    <property type="evidence" value="ECO:0007669"/>
    <property type="project" value="EnsemblFungi"/>
</dbReference>
<proteinExistence type="inferred from homology"/>
<feature type="active site" description="Nucleophile" evidence="3">
    <location>
        <position position="31"/>
    </location>
</feature>
<dbReference type="Pfam" id="PF00085">
    <property type="entry name" value="Thioredoxin"/>
    <property type="match status" value="1"/>
</dbReference>
<dbReference type="OrthoDB" id="10263751at2759"/>
<evidence type="ECO:0000313" key="8">
    <source>
        <dbReference type="Proteomes" id="UP000030755"/>
    </source>
</evidence>
<dbReference type="SUPFAM" id="SSF52833">
    <property type="entry name" value="Thioredoxin-like"/>
    <property type="match status" value="1"/>
</dbReference>
<evidence type="ECO:0000256" key="3">
    <source>
        <dbReference type="PIRSR" id="PIRSR000077-1"/>
    </source>
</evidence>
<reference evidence="6 8" key="1">
    <citation type="journal article" date="2013" name="Curr. Biol.">
        <title>Shared signatures of parasitism and phylogenomics unite Cryptomycota and microsporidia.</title>
        <authorList>
            <person name="James T.Y."/>
            <person name="Pelin A."/>
            <person name="Bonen L."/>
            <person name="Ahrendt S."/>
            <person name="Sain D."/>
            <person name="Corradi N."/>
            <person name="Stajich J.E."/>
        </authorList>
    </citation>
    <scope>NUCLEOTIDE SEQUENCE [LARGE SCALE GENOMIC DNA]</scope>
    <source>
        <strain evidence="6 8">CSF55</strain>
        <strain evidence="6 8">CSF55</strain>
    </source>
</reference>
<dbReference type="GO" id="GO:0005737">
    <property type="term" value="C:cytoplasm"/>
    <property type="evidence" value="ECO:0007669"/>
    <property type="project" value="EnsemblFungi"/>
</dbReference>
<comment type="similarity">
    <text evidence="2">Belongs to the thioredoxin family.</text>
</comment>
<dbReference type="InterPro" id="IPR036249">
    <property type="entry name" value="Thioredoxin-like_sf"/>
</dbReference>
<accession>A0A075ASJ9</accession>
<sequence length="104" mass="11578">MPVHHVTNTSEFESFIKKDNLVVVDFFAEWCGPCKIIAPKFQKFSDDYSAATFIKVDVDQVADVAASCGIRAMPTFQFYKKGAKVAEVVGADVKKLEETIKNNL</sequence>
<evidence type="ECO:0000313" key="6">
    <source>
        <dbReference type="EMBL" id="EPZ33238.1"/>
    </source>
</evidence>
<feature type="site" description="Deprotonates C-terminal active site Cys" evidence="3">
    <location>
        <position position="25"/>
    </location>
</feature>
<dbReference type="OMA" id="DFHALWC"/>
<dbReference type="HOGENOM" id="CLU_090389_14_0_1"/>
<evidence type="ECO:0000256" key="4">
    <source>
        <dbReference type="PIRSR" id="PIRSR000077-4"/>
    </source>
</evidence>
<evidence type="ECO:0000256" key="2">
    <source>
        <dbReference type="PIRNR" id="PIRNR000077"/>
    </source>
</evidence>
<name>A0A075ASJ9_ROZAC</name>
<dbReference type="PANTHER" id="PTHR46115">
    <property type="entry name" value="THIOREDOXIN-LIKE PROTEIN 1"/>
    <property type="match status" value="1"/>
</dbReference>
<organism evidence="6 8">
    <name type="scientific">Rozella allomycis (strain CSF55)</name>
    <dbReference type="NCBI Taxonomy" id="988480"/>
    <lineage>
        <taxon>Eukaryota</taxon>
        <taxon>Fungi</taxon>
        <taxon>Fungi incertae sedis</taxon>
        <taxon>Cryptomycota</taxon>
        <taxon>Cryptomycota incertae sedis</taxon>
        <taxon>Rozella</taxon>
    </lineage>
</organism>
<dbReference type="Proteomes" id="UP000281549">
    <property type="component" value="Unassembled WGS sequence"/>
</dbReference>
<feature type="site" description="Contributes to redox potential value" evidence="3">
    <location>
        <position position="32"/>
    </location>
</feature>
<feature type="disulfide bond" description="Redox-active" evidence="4">
    <location>
        <begin position="31"/>
        <end position="34"/>
    </location>
</feature>
<dbReference type="AlphaFoldDB" id="A0A075ASJ9"/>
<dbReference type="STRING" id="988480.A0A075ASJ9"/>
<dbReference type="GO" id="GO:0045454">
    <property type="term" value="P:cell redox homeostasis"/>
    <property type="evidence" value="ECO:0007669"/>
    <property type="project" value="EnsemblFungi"/>
</dbReference>
<keyword evidence="1 4" id="KW-1015">Disulfide bond</keyword>
<dbReference type="InterPro" id="IPR017937">
    <property type="entry name" value="Thioredoxin_CS"/>
</dbReference>
<evidence type="ECO:0000313" key="7">
    <source>
        <dbReference type="EMBL" id="RKP19039.1"/>
    </source>
</evidence>
<keyword evidence="8" id="KW-1185">Reference proteome</keyword>
<dbReference type="InterPro" id="IPR005746">
    <property type="entry name" value="Thioredoxin"/>
</dbReference>
<dbReference type="PROSITE" id="PS00194">
    <property type="entry name" value="THIOREDOXIN_1"/>
    <property type="match status" value="1"/>
</dbReference>
<protein>
    <recommendedName>
        <fullName evidence="2">Thioredoxin</fullName>
    </recommendedName>
</protein>
<dbReference type="Proteomes" id="UP000030755">
    <property type="component" value="Unassembled WGS sequence"/>
</dbReference>
<gene>
    <name evidence="6" type="ORF">O9G_001589</name>
    <name evidence="7" type="ORF">ROZALSC1DRAFT_29324</name>
</gene>
<feature type="active site" description="Nucleophile" evidence="3">
    <location>
        <position position="34"/>
    </location>
</feature>
<dbReference type="EMBL" id="KE561068">
    <property type="protein sequence ID" value="EPZ33238.1"/>
    <property type="molecule type" value="Genomic_DNA"/>
</dbReference>
<dbReference type="PRINTS" id="PR00421">
    <property type="entry name" value="THIOREDOXIN"/>
</dbReference>
<dbReference type="NCBIfam" id="TIGR01068">
    <property type="entry name" value="thioredoxin"/>
    <property type="match status" value="1"/>
</dbReference>
<dbReference type="GO" id="GO:0042744">
    <property type="term" value="P:hydrogen peroxide catabolic process"/>
    <property type="evidence" value="ECO:0007669"/>
    <property type="project" value="EnsemblFungi"/>
</dbReference>
<dbReference type="FunFam" id="3.40.30.10:FF:000245">
    <property type="entry name" value="Thioredoxin"/>
    <property type="match status" value="1"/>
</dbReference>
<dbReference type="PROSITE" id="PS51352">
    <property type="entry name" value="THIOREDOXIN_2"/>
    <property type="match status" value="1"/>
</dbReference>
<feature type="domain" description="Thioredoxin" evidence="5">
    <location>
        <begin position="1"/>
        <end position="104"/>
    </location>
</feature>
<dbReference type="GO" id="GO:0034614">
    <property type="term" value="P:cellular response to reactive oxygen species"/>
    <property type="evidence" value="ECO:0007669"/>
    <property type="project" value="EnsemblFungi"/>
</dbReference>
<dbReference type="InterPro" id="IPR013766">
    <property type="entry name" value="Thioredoxin_domain"/>
</dbReference>
<evidence type="ECO:0000259" key="5">
    <source>
        <dbReference type="PROSITE" id="PS51352"/>
    </source>
</evidence>
<feature type="site" description="Contributes to redox potential value" evidence="3">
    <location>
        <position position="33"/>
    </location>
</feature>
<reference evidence="9" key="2">
    <citation type="journal article" date="2018" name="Nat. Microbiol.">
        <title>Leveraging single-cell genomics to expand the fungal tree of life.</title>
        <authorList>
            <person name="Ahrendt S.R."/>
            <person name="Quandt C.A."/>
            <person name="Ciobanu D."/>
            <person name="Clum A."/>
            <person name="Salamov A."/>
            <person name="Andreopoulos B."/>
            <person name="Cheng J.F."/>
            <person name="Woyke T."/>
            <person name="Pelin A."/>
            <person name="Henrissat B."/>
            <person name="Reynolds N.K."/>
            <person name="Benny G.L."/>
            <person name="Smith M.E."/>
            <person name="James T.Y."/>
            <person name="Grigoriev I.V."/>
        </authorList>
    </citation>
    <scope>NUCLEOTIDE SEQUENCE [LARGE SCALE GENOMIC DNA]</scope>
    <source>
        <strain evidence="9">CSF55</strain>
    </source>
</reference>
<dbReference type="Gene3D" id="3.40.30.10">
    <property type="entry name" value="Glutaredoxin"/>
    <property type="match status" value="1"/>
</dbReference>
<dbReference type="GO" id="GO:0016209">
    <property type="term" value="F:antioxidant activity"/>
    <property type="evidence" value="ECO:0007669"/>
    <property type="project" value="EnsemblFungi"/>
</dbReference>